<accession>A0ABW0ZRQ9</accession>
<dbReference type="RefSeq" id="WP_378281580.1">
    <property type="nucleotide sequence ID" value="NZ_JBHSON010000011.1"/>
</dbReference>
<proteinExistence type="predicted"/>
<gene>
    <name evidence="3" type="ORF">ACFPZN_10105</name>
</gene>
<feature type="compositionally biased region" description="Basic and acidic residues" evidence="1">
    <location>
        <begin position="45"/>
        <end position="59"/>
    </location>
</feature>
<sequence length="88" mass="9843">MEKMILAANAVHITAGIGLVIGPLILVVALVMWLRMTRRAGSSKIEPDKFHDQDSHRGPEQGGYYRYTPGVYSHSYPPGKTKYKDMPQ</sequence>
<keyword evidence="2" id="KW-0472">Membrane</keyword>
<evidence type="ECO:0000313" key="3">
    <source>
        <dbReference type="EMBL" id="MFC5745960.1"/>
    </source>
</evidence>
<comment type="caution">
    <text evidence="3">The sequence shown here is derived from an EMBL/GenBank/DDBJ whole genome shotgun (WGS) entry which is preliminary data.</text>
</comment>
<dbReference type="Proteomes" id="UP001596074">
    <property type="component" value="Unassembled WGS sequence"/>
</dbReference>
<dbReference type="EMBL" id="JBHSON010000011">
    <property type="protein sequence ID" value="MFC5745960.1"/>
    <property type="molecule type" value="Genomic_DNA"/>
</dbReference>
<keyword evidence="2" id="KW-0812">Transmembrane</keyword>
<keyword evidence="4" id="KW-1185">Reference proteome</keyword>
<evidence type="ECO:0000313" key="4">
    <source>
        <dbReference type="Proteomes" id="UP001596074"/>
    </source>
</evidence>
<name>A0ABW0ZRQ9_9ACTN</name>
<protein>
    <submittedName>
        <fullName evidence="3">Uncharacterized protein</fullName>
    </submittedName>
</protein>
<reference evidence="4" key="1">
    <citation type="journal article" date="2019" name="Int. J. Syst. Evol. Microbiol.">
        <title>The Global Catalogue of Microorganisms (GCM) 10K type strain sequencing project: providing services to taxonomists for standard genome sequencing and annotation.</title>
        <authorList>
            <consortium name="The Broad Institute Genomics Platform"/>
            <consortium name="The Broad Institute Genome Sequencing Center for Infectious Disease"/>
            <person name="Wu L."/>
            <person name="Ma J."/>
        </authorList>
    </citation>
    <scope>NUCLEOTIDE SEQUENCE [LARGE SCALE GENOMIC DNA]</scope>
    <source>
        <strain evidence="4">KCTC 42087</strain>
    </source>
</reference>
<keyword evidence="2" id="KW-1133">Transmembrane helix</keyword>
<feature type="region of interest" description="Disordered" evidence="1">
    <location>
        <begin position="40"/>
        <end position="88"/>
    </location>
</feature>
<evidence type="ECO:0000256" key="2">
    <source>
        <dbReference type="SAM" id="Phobius"/>
    </source>
</evidence>
<evidence type="ECO:0000256" key="1">
    <source>
        <dbReference type="SAM" id="MobiDB-lite"/>
    </source>
</evidence>
<feature type="transmembrane region" description="Helical" evidence="2">
    <location>
        <begin position="12"/>
        <end position="34"/>
    </location>
</feature>
<organism evidence="3 4">
    <name type="scientific">Actinomadura rugatobispora</name>
    <dbReference type="NCBI Taxonomy" id="1994"/>
    <lineage>
        <taxon>Bacteria</taxon>
        <taxon>Bacillati</taxon>
        <taxon>Actinomycetota</taxon>
        <taxon>Actinomycetes</taxon>
        <taxon>Streptosporangiales</taxon>
        <taxon>Thermomonosporaceae</taxon>
        <taxon>Actinomadura</taxon>
    </lineage>
</organism>